<dbReference type="NCBIfam" id="TIGR01552">
    <property type="entry name" value="phd_fam"/>
    <property type="match status" value="1"/>
</dbReference>
<dbReference type="RefSeq" id="WP_193865313.1">
    <property type="nucleotide sequence ID" value="NZ_JADEYR010000003.1"/>
</dbReference>
<evidence type="ECO:0000256" key="2">
    <source>
        <dbReference type="RuleBase" id="RU362080"/>
    </source>
</evidence>
<comment type="similarity">
    <text evidence="1 2">Belongs to the phD/YefM antitoxin family.</text>
</comment>
<keyword evidence="4" id="KW-1185">Reference proteome</keyword>
<comment type="caution">
    <text evidence="3">The sequence shown here is derived from an EMBL/GenBank/DDBJ whole genome shotgun (WGS) entry which is preliminary data.</text>
</comment>
<evidence type="ECO:0000313" key="3">
    <source>
        <dbReference type="EMBL" id="MBE9403581.1"/>
    </source>
</evidence>
<dbReference type="InterPro" id="IPR006442">
    <property type="entry name" value="Antitoxin_Phd/YefM"/>
</dbReference>
<dbReference type="Pfam" id="PF02604">
    <property type="entry name" value="PhdYeFM_antitox"/>
    <property type="match status" value="1"/>
</dbReference>
<dbReference type="InterPro" id="IPR036165">
    <property type="entry name" value="YefM-like_sf"/>
</dbReference>
<evidence type="ECO:0000313" key="4">
    <source>
        <dbReference type="Proteomes" id="UP000644727"/>
    </source>
</evidence>
<dbReference type="Proteomes" id="UP000644727">
    <property type="component" value="Unassembled WGS sequence"/>
</dbReference>
<accession>A0ABR9VZG5</accession>
<dbReference type="SUPFAM" id="SSF143120">
    <property type="entry name" value="YefM-like"/>
    <property type="match status" value="1"/>
</dbReference>
<sequence>MTTVTSRQFNQDVSAAKRAAAHGPVVITDRSEPAFVLLTFEEYRRLTQGGMDDLLNRLRMSEDVDVEFTPARIDTKVPEF</sequence>
<protein>
    <recommendedName>
        <fullName evidence="2">Antitoxin</fullName>
    </recommendedName>
</protein>
<dbReference type="EMBL" id="JADEYR010000003">
    <property type="protein sequence ID" value="MBE9403581.1"/>
    <property type="molecule type" value="Genomic_DNA"/>
</dbReference>
<organism evidence="3 4">
    <name type="scientific">Brachybacterium epidermidis</name>
    <dbReference type="NCBI Taxonomy" id="2781983"/>
    <lineage>
        <taxon>Bacteria</taxon>
        <taxon>Bacillati</taxon>
        <taxon>Actinomycetota</taxon>
        <taxon>Actinomycetes</taxon>
        <taxon>Micrococcales</taxon>
        <taxon>Dermabacteraceae</taxon>
        <taxon>Brachybacterium</taxon>
    </lineage>
</organism>
<evidence type="ECO:0000256" key="1">
    <source>
        <dbReference type="ARBA" id="ARBA00009981"/>
    </source>
</evidence>
<reference evidence="3 4" key="1">
    <citation type="submission" date="2020-10" db="EMBL/GenBank/DDBJ databases">
        <title>Draft genome and description of Brachybacterium epidermidis sp nov.</title>
        <authorList>
            <person name="Boxberger M."/>
            <person name="La Scola B."/>
        </authorList>
    </citation>
    <scope>NUCLEOTIDE SEQUENCE [LARGE SCALE GENOMIC DNA]</scope>
    <source>
        <strain evidence="3 4">Marseille-Q2903</strain>
    </source>
</reference>
<name>A0ABR9VZG5_9MICO</name>
<proteinExistence type="inferred from homology"/>
<comment type="function">
    <text evidence="2">Antitoxin component of a type II toxin-antitoxin (TA) system.</text>
</comment>
<gene>
    <name evidence="3" type="ORF">IOE58_05050</name>
</gene>
<dbReference type="Gene3D" id="3.40.1620.10">
    <property type="entry name" value="YefM-like domain"/>
    <property type="match status" value="1"/>
</dbReference>